<dbReference type="SMART" id="SM00233">
    <property type="entry name" value="PH"/>
    <property type="match status" value="2"/>
</dbReference>
<evidence type="ECO:0000256" key="1">
    <source>
        <dbReference type="SAM" id="MobiDB-lite"/>
    </source>
</evidence>
<dbReference type="Gene3D" id="2.30.42.10">
    <property type="match status" value="1"/>
</dbReference>
<dbReference type="PROSITE" id="PS50106">
    <property type="entry name" value="PDZ"/>
    <property type="match status" value="1"/>
</dbReference>
<dbReference type="Pfam" id="PF00595">
    <property type="entry name" value="PDZ"/>
    <property type="match status" value="1"/>
</dbReference>
<dbReference type="InterPro" id="IPR036034">
    <property type="entry name" value="PDZ_sf"/>
</dbReference>
<dbReference type="InterPro" id="IPR001478">
    <property type="entry name" value="PDZ"/>
</dbReference>
<dbReference type="CDD" id="cd00136">
    <property type="entry name" value="PDZ_canonical"/>
    <property type="match status" value="1"/>
</dbReference>
<feature type="compositionally biased region" description="Pro residues" evidence="1">
    <location>
        <begin position="531"/>
        <end position="543"/>
    </location>
</feature>
<accession>A0A7R8D2L0</accession>
<dbReference type="OrthoDB" id="2157866at2759"/>
<dbReference type="SUPFAM" id="SSF50729">
    <property type="entry name" value="PH domain-like"/>
    <property type="match status" value="2"/>
</dbReference>
<dbReference type="PANTHER" id="PTHR47644">
    <property type="entry name" value="AGAP008221-PA"/>
    <property type="match status" value="1"/>
</dbReference>
<feature type="region of interest" description="Disordered" evidence="1">
    <location>
        <begin position="508"/>
        <end position="543"/>
    </location>
</feature>
<dbReference type="Proteomes" id="UP000675881">
    <property type="component" value="Chromosome 7"/>
</dbReference>
<dbReference type="Gene3D" id="2.30.29.30">
    <property type="entry name" value="Pleckstrin-homology domain (PH domain)/Phosphotyrosine-binding domain (PTB)"/>
    <property type="match status" value="2"/>
</dbReference>
<gene>
    <name evidence="2" type="ORF">LSAA_13387</name>
</gene>
<name>A0A7R8D2L0_LEPSM</name>
<organism evidence="2 3">
    <name type="scientific">Lepeophtheirus salmonis</name>
    <name type="common">Salmon louse</name>
    <name type="synonym">Caligus salmonis</name>
    <dbReference type="NCBI Taxonomy" id="72036"/>
    <lineage>
        <taxon>Eukaryota</taxon>
        <taxon>Metazoa</taxon>
        <taxon>Ecdysozoa</taxon>
        <taxon>Arthropoda</taxon>
        <taxon>Crustacea</taxon>
        <taxon>Multicrustacea</taxon>
        <taxon>Hexanauplia</taxon>
        <taxon>Copepoda</taxon>
        <taxon>Siphonostomatoida</taxon>
        <taxon>Caligidae</taxon>
        <taxon>Lepeophtheirus</taxon>
    </lineage>
</organism>
<feature type="region of interest" description="Disordered" evidence="1">
    <location>
        <begin position="74"/>
        <end position="101"/>
    </location>
</feature>
<proteinExistence type="predicted"/>
<dbReference type="PROSITE" id="PS50003">
    <property type="entry name" value="PH_DOMAIN"/>
    <property type="match status" value="2"/>
</dbReference>
<keyword evidence="3" id="KW-1185">Reference proteome</keyword>
<dbReference type="SUPFAM" id="SSF50156">
    <property type="entry name" value="PDZ domain-like"/>
    <property type="match status" value="1"/>
</dbReference>
<reference evidence="2" key="1">
    <citation type="submission" date="2021-02" db="EMBL/GenBank/DDBJ databases">
        <authorList>
            <person name="Bekaert M."/>
        </authorList>
    </citation>
    <scope>NUCLEOTIDE SEQUENCE</scope>
    <source>
        <strain evidence="2">IoA-00</strain>
    </source>
</reference>
<dbReference type="Pfam" id="PF00169">
    <property type="entry name" value="PH"/>
    <property type="match status" value="2"/>
</dbReference>
<feature type="compositionally biased region" description="Acidic residues" evidence="1">
    <location>
        <begin position="74"/>
        <end position="83"/>
    </location>
</feature>
<dbReference type="EMBL" id="HG994586">
    <property type="protein sequence ID" value="CAF3002667.1"/>
    <property type="molecule type" value="Genomic_DNA"/>
</dbReference>
<evidence type="ECO:0000313" key="3">
    <source>
        <dbReference type="Proteomes" id="UP000675881"/>
    </source>
</evidence>
<protein>
    <submittedName>
        <fullName evidence="2">(salmon louse) hypothetical protein</fullName>
    </submittedName>
</protein>
<dbReference type="SMART" id="SM00228">
    <property type="entry name" value="PDZ"/>
    <property type="match status" value="1"/>
</dbReference>
<evidence type="ECO:0000313" key="2">
    <source>
        <dbReference type="EMBL" id="CAF3002667.1"/>
    </source>
</evidence>
<dbReference type="InterPro" id="IPR011993">
    <property type="entry name" value="PH-like_dom_sf"/>
</dbReference>
<feature type="region of interest" description="Disordered" evidence="1">
    <location>
        <begin position="452"/>
        <end position="482"/>
    </location>
</feature>
<feature type="compositionally biased region" description="Pro residues" evidence="1">
    <location>
        <begin position="458"/>
        <end position="471"/>
    </location>
</feature>
<sequence>MIQKLVRGTISCYRKSDGEYSSSPSSLPTATTDWPLGNINTNVGASGSKENICEECTHNPLDLIDASIQVDLSDPEDDSDFVSEDPMGKKRLGGGGDLSKKQEGHSFILSRGYSESLFLGCFTNHNQSGISPCSSGRNRKSLLGSCMARTTSEEDLQKKYEDNLPPPLSPGARSTNTWNARARMYHYGGGYHGVDEEDGFDEHYFRRRPKSFCMLGGPPVPQYLHHQNNANSTNNMGYRYPMDPNLRLSMGSLIETGDLHNTTQYCGAHTLQRYSSTSQYPSSVHIGPPLPATNYYGVSHPMSGNYSIPHGYYPVYSSKEGISDNRTQPNTPDLLIHRRQQNLMESSANSGETSKSLERLIDNGMMHPPPPPPLSTLPNQNSSTADCIYGDTLITQEMARQVMIDRIKRNSMRTQATQTDVNRGLRSELYPENIGKIISPHNRAVQMISEGVQTNGIPKPPPPYNPPPPPVRGKQISPHVASQTPGYKLQVYEIDSAPFENNEIEQQIQTTETPLQPASPPSSPLPQLSSSPPPPVPLSPPPTQMIAYTAAEKRNKFQKSLSEGEILEGKQSHSSSHNFSLSQNNLTSSFMQAVDDGEDKCFTPTPLNSSNSPENEVTKEPIITPTNECPILEKTSADIIINDTCSKRKQEMTLNLETPPISGKPKTNGTHTGTVSENSLIWQRGISNGEVKKKKKALEEQIQITSKPLIKTQTSFDSPCLVRSPAMHEGFKVENYIVERTPIHTPEEFPTEEEVLHLESPVQVEIVNLESTKKLKDFKLGERTTSLVEPPTDFADSPIRVYHKSPEEENIKITEVIVEDSDNVKSPPVVATIRRVRSRSRSRSKERLLAKMAGAAEAPIVSFNEEDDIQGCYVGSYSKTSWAFIGGMNKSYMEEPPKQMARSSSIDSTQSERDFKRRHQAITHRMVHRRSSALMYSRILERSFECNKTVTVQRIRGEFGFRIHGSRPVVISAIEPDTPAQRSGLEVGDIILSINGVNVLDLPHTEVVRTAQTGSDELELGLARVNEESPISYTEKSMEKLDESLKVVNSGYLWKMSRDETKRWIRRWFVIRADSCFYFFKSDEDSRPLGVYLLADSTLHQGNQETHEKTSSYSFKVSWNVSGVVNVLDLAAESQEELDKWNQAISSVSKKTIEEDFWFDIVNQRLSLPCQEFPGKIDASGYLLKLDTDSKSWKKRYCLLCDSCLYLYSDTNSKFALASLCLHGYKVQSTASLGGNKRHAFELMPPLKSLRYFYFVAETETEKKRWLASLEYSLDFWIKKYRKKISRLVLFLFLRSYLLFHYTTYKTY</sequence>
<dbReference type="PANTHER" id="PTHR47644:SF1">
    <property type="entry name" value="PDZ DOMAIN-CONTAINING PROTEIN"/>
    <property type="match status" value="1"/>
</dbReference>
<dbReference type="InterPro" id="IPR001849">
    <property type="entry name" value="PH_domain"/>
</dbReference>